<evidence type="ECO:0000256" key="2">
    <source>
        <dbReference type="SAM" id="SignalP"/>
    </source>
</evidence>
<gene>
    <name evidence="4" type="ORF">WKV44_05850</name>
</gene>
<dbReference type="SUPFAM" id="SSF53300">
    <property type="entry name" value="vWA-like"/>
    <property type="match status" value="1"/>
</dbReference>
<feature type="signal peptide" evidence="2">
    <location>
        <begin position="1"/>
        <end position="19"/>
    </location>
</feature>
<dbReference type="InterPro" id="IPR002035">
    <property type="entry name" value="VWF_A"/>
</dbReference>
<organism evidence="4 5">
    <name type="scientific">Rarispira pelagica</name>
    <dbReference type="NCBI Taxonomy" id="3141764"/>
    <lineage>
        <taxon>Bacteria</taxon>
        <taxon>Pseudomonadati</taxon>
        <taxon>Spirochaetota</taxon>
        <taxon>Spirochaetia</taxon>
        <taxon>Winmispirales</taxon>
        <taxon>Winmispiraceae</taxon>
        <taxon>Rarispira</taxon>
    </lineage>
</organism>
<evidence type="ECO:0000256" key="1">
    <source>
        <dbReference type="SAM" id="Phobius"/>
    </source>
</evidence>
<dbReference type="SUPFAM" id="SSF49879">
    <property type="entry name" value="SMAD/FHA domain"/>
    <property type="match status" value="1"/>
</dbReference>
<name>A0ABU9UBL8_9SPIR</name>
<proteinExistence type="predicted"/>
<dbReference type="CDD" id="cd00060">
    <property type="entry name" value="FHA"/>
    <property type="match status" value="1"/>
</dbReference>
<dbReference type="EMBL" id="JBCHKQ010000002">
    <property type="protein sequence ID" value="MEM5948060.1"/>
    <property type="molecule type" value="Genomic_DNA"/>
</dbReference>
<dbReference type="Proteomes" id="UP001466331">
    <property type="component" value="Unassembled WGS sequence"/>
</dbReference>
<keyword evidence="1" id="KW-0812">Transmembrane</keyword>
<keyword evidence="2" id="KW-0732">Signal</keyword>
<dbReference type="SMART" id="SM00327">
    <property type="entry name" value="VWA"/>
    <property type="match status" value="1"/>
</dbReference>
<evidence type="ECO:0000259" key="3">
    <source>
        <dbReference type="PROSITE" id="PS50234"/>
    </source>
</evidence>
<feature type="domain" description="VWFA" evidence="3">
    <location>
        <begin position="88"/>
        <end position="271"/>
    </location>
</feature>
<sequence>MKKTIIAVFILLCITALNAQNISITQIDTSSLLLSQTVRAYIFADNLPGGRILDTKDLIVSESADNNTWQKVPVRKVERDINRKEGISFYLLLDNSGSMWDNLAGEKTDNPDDFRITHAKKAIRDFLPLLSQKDRISLATFNRRYNLLQPITENPANIQTALELIKKPDKEEAYTELYMAAEEAIEKFPVETGRRALIILSDGENFPPAGSGSHTNPDYAIELARKKGITCYVVHFGTEKDPLIHELAYQSGGTVFDAHNATELASIYTTIQEQILQEYAISYYASMQPGEQRYVRIELAGTDKEAQQSYYTGTILRSRTSVSIWHYLLLIIPAALWIALILFRLEKETDTAGLRLLYGAPGTKTKMFPVSEGRTIVGGDATADITLSGNPNMRPQAATIVFDPNKKKYVVEADTDLTINNQPATKKELKPGDVLNISGTVVVFDAPEEKDKKKK</sequence>
<dbReference type="PROSITE" id="PS50234">
    <property type="entry name" value="VWFA"/>
    <property type="match status" value="1"/>
</dbReference>
<keyword evidence="1" id="KW-0472">Membrane</keyword>
<keyword evidence="5" id="KW-1185">Reference proteome</keyword>
<dbReference type="Pfam" id="PF00092">
    <property type="entry name" value="VWA"/>
    <property type="match status" value="1"/>
</dbReference>
<dbReference type="InterPro" id="IPR036465">
    <property type="entry name" value="vWFA_dom_sf"/>
</dbReference>
<dbReference type="Gene3D" id="3.40.50.410">
    <property type="entry name" value="von Willebrand factor, type A domain"/>
    <property type="match status" value="1"/>
</dbReference>
<protein>
    <submittedName>
        <fullName evidence="4">VWA domain-containing protein</fullName>
    </submittedName>
</protein>
<evidence type="ECO:0000313" key="5">
    <source>
        <dbReference type="Proteomes" id="UP001466331"/>
    </source>
</evidence>
<evidence type="ECO:0000313" key="4">
    <source>
        <dbReference type="EMBL" id="MEM5948060.1"/>
    </source>
</evidence>
<feature type="chain" id="PRO_5046907098" evidence="2">
    <location>
        <begin position="20"/>
        <end position="455"/>
    </location>
</feature>
<accession>A0ABU9UBL8</accession>
<dbReference type="InterPro" id="IPR008984">
    <property type="entry name" value="SMAD_FHA_dom_sf"/>
</dbReference>
<dbReference type="Gene3D" id="2.60.200.20">
    <property type="match status" value="1"/>
</dbReference>
<feature type="transmembrane region" description="Helical" evidence="1">
    <location>
        <begin position="324"/>
        <end position="345"/>
    </location>
</feature>
<dbReference type="CDD" id="cd00198">
    <property type="entry name" value="vWFA"/>
    <property type="match status" value="1"/>
</dbReference>
<keyword evidence="1" id="KW-1133">Transmembrane helix</keyword>
<dbReference type="RefSeq" id="WP_420069506.1">
    <property type="nucleotide sequence ID" value="NZ_JBCHKQ010000002.1"/>
</dbReference>
<reference evidence="4 5" key="1">
    <citation type="submission" date="2024-03" db="EMBL/GenBank/DDBJ databases">
        <title>Ignisphaera cupida sp. nov., a hyperthermophilic hydrolytic archaeon from a hot spring of Kamchatka, and proposal of Ignisphaeraceae fam. nov.</title>
        <authorList>
            <person name="Podosokorskaya O.A."/>
            <person name="Elcheninov A.G."/>
            <person name="Maltseva A.I."/>
            <person name="Zayulina K.S."/>
            <person name="Novikov A."/>
            <person name="Merkel A.Y."/>
        </authorList>
    </citation>
    <scope>NUCLEOTIDE SEQUENCE [LARGE SCALE GENOMIC DNA]</scope>
    <source>
        <strain evidence="4 5">38H-sp</strain>
    </source>
</reference>
<comment type="caution">
    <text evidence="4">The sequence shown here is derived from an EMBL/GenBank/DDBJ whole genome shotgun (WGS) entry which is preliminary data.</text>
</comment>